<dbReference type="Proteomes" id="UP001549366">
    <property type="component" value="Unassembled WGS sequence"/>
</dbReference>
<evidence type="ECO:0000313" key="1">
    <source>
        <dbReference type="EMBL" id="MET4758699.1"/>
    </source>
</evidence>
<sequence>MNYKKNGAVLLALILTLMLIATVVTAPGLLQQSLRSAEEKGKEYHHSSCQVSAGCQLDYPDGSIKLVIKPYTMPVLQPLQVDVLVHGAKPEAVSLEFVGRDMPMGLMPYSLSPQQNSAGRWGNDQWRYQDTAMITFCPVDRNMVWLAKVVVEFDQLIRIMVFELENQ</sequence>
<organism evidence="1 2">
    <name type="scientific">Endozoicomonas lisbonensis</name>
    <dbReference type="NCBI Taxonomy" id="3120522"/>
    <lineage>
        <taxon>Bacteria</taxon>
        <taxon>Pseudomonadati</taxon>
        <taxon>Pseudomonadota</taxon>
        <taxon>Gammaproteobacteria</taxon>
        <taxon>Oceanospirillales</taxon>
        <taxon>Endozoicomonadaceae</taxon>
        <taxon>Endozoicomonas</taxon>
    </lineage>
</organism>
<dbReference type="EMBL" id="JBEWTB010000002">
    <property type="protein sequence ID" value="MET4758699.1"/>
    <property type="molecule type" value="Genomic_DNA"/>
</dbReference>
<reference evidence="1 2" key="1">
    <citation type="submission" date="2024-06" db="EMBL/GenBank/DDBJ databases">
        <title>Genomic Encyclopedia of Type Strains, Phase V (KMG-V): Genome sequencing to study the core and pangenomes of soil and plant-associated prokaryotes.</title>
        <authorList>
            <person name="Whitman W."/>
        </authorList>
    </citation>
    <scope>NUCLEOTIDE SEQUENCE [LARGE SCALE GENOMIC DNA]</scope>
    <source>
        <strain evidence="1 2">NE40</strain>
    </source>
</reference>
<name>A0ABV2SNL2_9GAMM</name>
<gene>
    <name evidence="1" type="ORF">V5J35_003891</name>
</gene>
<keyword evidence="2" id="KW-1185">Reference proteome</keyword>
<evidence type="ECO:0000313" key="2">
    <source>
        <dbReference type="Proteomes" id="UP001549366"/>
    </source>
</evidence>
<protein>
    <submittedName>
        <fullName evidence="1">Uncharacterized protein</fullName>
    </submittedName>
</protein>
<dbReference type="RefSeq" id="WP_354008757.1">
    <property type="nucleotide sequence ID" value="NZ_JBEWTA010000001.1"/>
</dbReference>
<proteinExistence type="predicted"/>
<accession>A0ABV2SNL2</accession>
<comment type="caution">
    <text evidence="1">The sequence shown here is derived from an EMBL/GenBank/DDBJ whole genome shotgun (WGS) entry which is preliminary data.</text>
</comment>